<proteinExistence type="predicted"/>
<accession>A0A8H6FEN4</accession>
<comment type="caution">
    <text evidence="2">The sequence shown here is derived from an EMBL/GenBank/DDBJ whole genome shotgun (WGS) entry which is preliminary data.</text>
</comment>
<evidence type="ECO:0000313" key="2">
    <source>
        <dbReference type="EMBL" id="KAF6225712.1"/>
    </source>
</evidence>
<dbReference type="GeneID" id="59338108"/>
<dbReference type="RefSeq" id="XP_037154421.1">
    <property type="nucleotide sequence ID" value="XM_037300573.1"/>
</dbReference>
<name>A0A8H6FEN4_9LECA</name>
<sequence>MAKTNVIDPEGDVILICGKTEFQVSSKVLSLASPVFKALFSPSFAEGQPTSSKASRIQLHDDDAESMLFMCAVLHHKCAFSKGIGLERLERLAVVTDKYDVSYAFDEAQFFNSLTKFMMLNLPNDGKAQTASRKYGIPEEIESHIPEGLIEAIFLAEQDVKREMQIQIEQLISPIAEKSTAGDLILGSDDIIFSHCDCISISSLINGLSRQGLWPLTSAVHRLSISMLCKKLEACDVGLASRITKLKKCSRCPENVAAKVAKIREAALTRFEGLCLDCIKNPGKSPEQRLQCRVPHQHFRGLPRQLPVSEGQ</sequence>
<organism evidence="2 3">
    <name type="scientific">Letharia lupina</name>
    <dbReference type="NCBI Taxonomy" id="560253"/>
    <lineage>
        <taxon>Eukaryota</taxon>
        <taxon>Fungi</taxon>
        <taxon>Dikarya</taxon>
        <taxon>Ascomycota</taxon>
        <taxon>Pezizomycotina</taxon>
        <taxon>Lecanoromycetes</taxon>
        <taxon>OSLEUM clade</taxon>
        <taxon>Lecanoromycetidae</taxon>
        <taxon>Lecanorales</taxon>
        <taxon>Lecanorineae</taxon>
        <taxon>Parmeliaceae</taxon>
        <taxon>Letharia</taxon>
    </lineage>
</organism>
<gene>
    <name evidence="2" type="ORF">HO133_009713</name>
</gene>
<dbReference type="PROSITE" id="PS50097">
    <property type="entry name" value="BTB"/>
    <property type="match status" value="1"/>
</dbReference>
<dbReference type="AlphaFoldDB" id="A0A8H6FEN4"/>
<dbReference type="CDD" id="cd18186">
    <property type="entry name" value="BTB_POZ_ZBTB_KLHL-like"/>
    <property type="match status" value="1"/>
</dbReference>
<dbReference type="Gene3D" id="3.30.710.10">
    <property type="entry name" value="Potassium Channel Kv1.1, Chain A"/>
    <property type="match status" value="1"/>
</dbReference>
<reference evidence="2 3" key="1">
    <citation type="journal article" date="2020" name="Genomics">
        <title>Complete, high-quality genomes from long-read metagenomic sequencing of two wolf lichen thalli reveals enigmatic genome architecture.</title>
        <authorList>
            <person name="McKenzie S.K."/>
            <person name="Walston R.F."/>
            <person name="Allen J.L."/>
        </authorList>
    </citation>
    <scope>NUCLEOTIDE SEQUENCE [LARGE SCALE GENOMIC DNA]</scope>
    <source>
        <strain evidence="2">WasteWater1</strain>
    </source>
</reference>
<dbReference type="SMART" id="SM00225">
    <property type="entry name" value="BTB"/>
    <property type="match status" value="1"/>
</dbReference>
<dbReference type="InterPro" id="IPR000210">
    <property type="entry name" value="BTB/POZ_dom"/>
</dbReference>
<dbReference type="SUPFAM" id="SSF54695">
    <property type="entry name" value="POZ domain"/>
    <property type="match status" value="1"/>
</dbReference>
<evidence type="ECO:0000259" key="1">
    <source>
        <dbReference type="PROSITE" id="PS50097"/>
    </source>
</evidence>
<evidence type="ECO:0000313" key="3">
    <source>
        <dbReference type="Proteomes" id="UP000593566"/>
    </source>
</evidence>
<dbReference type="Proteomes" id="UP000593566">
    <property type="component" value="Unassembled WGS sequence"/>
</dbReference>
<dbReference type="EMBL" id="JACCJB010000007">
    <property type="protein sequence ID" value="KAF6225712.1"/>
    <property type="molecule type" value="Genomic_DNA"/>
</dbReference>
<dbReference type="InterPro" id="IPR011333">
    <property type="entry name" value="SKP1/BTB/POZ_sf"/>
</dbReference>
<keyword evidence="3" id="KW-1185">Reference proteome</keyword>
<protein>
    <recommendedName>
        <fullName evidence="1">BTB domain-containing protein</fullName>
    </recommendedName>
</protein>
<feature type="domain" description="BTB" evidence="1">
    <location>
        <begin position="11"/>
        <end position="75"/>
    </location>
</feature>
<dbReference type="Pfam" id="PF00651">
    <property type="entry name" value="BTB"/>
    <property type="match status" value="1"/>
</dbReference>